<keyword evidence="3" id="KW-1185">Reference proteome</keyword>
<gene>
    <name evidence="2" type="ORF">PENDEC_c004G04272</name>
</gene>
<name>A0A1V6PHK3_PENDC</name>
<feature type="compositionally biased region" description="Acidic residues" evidence="1">
    <location>
        <begin position="365"/>
        <end position="385"/>
    </location>
</feature>
<dbReference type="Proteomes" id="UP000191522">
    <property type="component" value="Unassembled WGS sequence"/>
</dbReference>
<evidence type="ECO:0000313" key="2">
    <source>
        <dbReference type="EMBL" id="OQD76469.1"/>
    </source>
</evidence>
<feature type="compositionally biased region" description="Polar residues" evidence="1">
    <location>
        <begin position="307"/>
        <end position="331"/>
    </location>
</feature>
<comment type="caution">
    <text evidence="2">The sequence shown here is derived from an EMBL/GenBank/DDBJ whole genome shotgun (WGS) entry which is preliminary data.</text>
</comment>
<feature type="compositionally biased region" description="Low complexity" evidence="1">
    <location>
        <begin position="213"/>
        <end position="227"/>
    </location>
</feature>
<feature type="region of interest" description="Disordered" evidence="1">
    <location>
        <begin position="468"/>
        <end position="487"/>
    </location>
</feature>
<feature type="region of interest" description="Disordered" evidence="1">
    <location>
        <begin position="359"/>
        <end position="386"/>
    </location>
</feature>
<feature type="compositionally biased region" description="Basic and acidic residues" evidence="1">
    <location>
        <begin position="266"/>
        <end position="282"/>
    </location>
</feature>
<dbReference type="STRING" id="69771.A0A1V6PHK3"/>
<feature type="region of interest" description="Disordered" evidence="1">
    <location>
        <begin position="1"/>
        <end position="53"/>
    </location>
</feature>
<evidence type="ECO:0000256" key="1">
    <source>
        <dbReference type="SAM" id="MobiDB-lite"/>
    </source>
</evidence>
<protein>
    <submittedName>
        <fullName evidence="2">Uncharacterized protein</fullName>
    </submittedName>
</protein>
<proteinExistence type="predicted"/>
<feature type="compositionally biased region" description="Basic and acidic residues" evidence="1">
    <location>
        <begin position="231"/>
        <end position="259"/>
    </location>
</feature>
<feature type="region of interest" description="Disordered" evidence="1">
    <location>
        <begin position="102"/>
        <end position="177"/>
    </location>
</feature>
<feature type="region of interest" description="Disordered" evidence="1">
    <location>
        <begin position="411"/>
        <end position="441"/>
    </location>
</feature>
<feature type="compositionally biased region" description="Polar residues" evidence="1">
    <location>
        <begin position="142"/>
        <end position="154"/>
    </location>
</feature>
<feature type="compositionally biased region" description="Low complexity" evidence="1">
    <location>
        <begin position="124"/>
        <end position="137"/>
    </location>
</feature>
<organism evidence="2 3">
    <name type="scientific">Penicillium decumbens</name>
    <dbReference type="NCBI Taxonomy" id="69771"/>
    <lineage>
        <taxon>Eukaryota</taxon>
        <taxon>Fungi</taxon>
        <taxon>Dikarya</taxon>
        <taxon>Ascomycota</taxon>
        <taxon>Pezizomycotina</taxon>
        <taxon>Eurotiomycetes</taxon>
        <taxon>Eurotiomycetidae</taxon>
        <taxon>Eurotiales</taxon>
        <taxon>Aspergillaceae</taxon>
        <taxon>Penicillium</taxon>
    </lineage>
</organism>
<dbReference type="EMBL" id="MDYL01000004">
    <property type="protein sequence ID" value="OQD76469.1"/>
    <property type="molecule type" value="Genomic_DNA"/>
</dbReference>
<evidence type="ECO:0000313" key="3">
    <source>
        <dbReference type="Proteomes" id="UP000191522"/>
    </source>
</evidence>
<sequence>MSSQPPEEYELAEFPRRAAAGDLTSPAPHLTDPRPRFSRCKSSATVPDSHVLESQRLMKTGVIPTSDESSTVHRVAIRPVESELDSDAELEFMKIYGEAEYEPDQPDTHNAEHECLPAYLDAASGSSEEPTTSSTPGIANPESASNEEPATPSASGVADTASASNEEPAAPWTQTVTHIRSTIAKVFTSGISSSASGSNEEPAMPSTSGIADPASGSSEEPATSSTSEVVWIERSKPSRPDMRDMHVSIRDFAENRVDIWEAPTRVIDKSSEEDSSSGHHDPPASSSSENESPEALITEDVVDLAANDQSEGNSVSDDHAQSGNIQASSASSEEDRVTFAHIDNISEGVLEEIDEYFSDSSSDTYADDDFGDDEEQADIDSSDDELPPHHTIILIPSPPSPERFHLTSLPRSPTCHSFPQTSFSSTVDESEEQPAETPICDPPYHLLHFDSGVYYGDPMLRYPRISTTLSGTMPQSRPRLPPGLTDTPEVIRHQRYQARPGRCNHDSVLRFWIDESAPGHVCDSCGSSARFLWACNADTPDWSNVPPQTEEPSQPTGPDTSILAEWMQRAIAKGEYTPEQVQKLVDQKKQVFKCAAEARRERVSTAEDETTDEAFFVHRNNPEVPAVPEDPSNGGPCRAMLCVQCHVNFVDRAFGHINQVANEPYAVPPTIPEYLNRPISDAATLREMRPSHWVRGYNFGLWWQENRYASGQGMDAVLHLALDRGLSENQFKLISWWVYWQGRSQHEVSGRIRWLEARSSEQMSSFSQSIADSRFIIPRSGERSRTEVARVLDPMLSISRHPIWEEDESQEGPVTTPDWEYSLGHRWQALSQREHRELTRLFIEQRDALVRQRVSTNCSAAPSQ</sequence>
<feature type="region of interest" description="Disordered" evidence="1">
    <location>
        <begin position="191"/>
        <end position="338"/>
    </location>
</feature>
<feature type="compositionally biased region" description="Polar residues" evidence="1">
    <location>
        <begin position="411"/>
        <end position="427"/>
    </location>
</feature>
<feature type="compositionally biased region" description="Basic and acidic residues" evidence="1">
    <location>
        <begin position="106"/>
        <end position="115"/>
    </location>
</feature>
<reference evidence="3" key="1">
    <citation type="journal article" date="2017" name="Nat. Microbiol.">
        <title>Global analysis of biosynthetic gene clusters reveals vast potential of secondary metabolite production in Penicillium species.</title>
        <authorList>
            <person name="Nielsen J.C."/>
            <person name="Grijseels S."/>
            <person name="Prigent S."/>
            <person name="Ji B."/>
            <person name="Dainat J."/>
            <person name="Nielsen K.F."/>
            <person name="Frisvad J.C."/>
            <person name="Workman M."/>
            <person name="Nielsen J."/>
        </authorList>
    </citation>
    <scope>NUCLEOTIDE SEQUENCE [LARGE SCALE GENOMIC DNA]</scope>
    <source>
        <strain evidence="3">IBT 11843</strain>
    </source>
</reference>
<accession>A0A1V6PHK3</accession>
<dbReference type="OrthoDB" id="4776522at2759"/>
<feature type="compositionally biased region" description="Low complexity" evidence="1">
    <location>
        <begin position="283"/>
        <end position="295"/>
    </location>
</feature>
<dbReference type="AlphaFoldDB" id="A0A1V6PHK3"/>